<dbReference type="InParanoid" id="E0VHB4"/>
<dbReference type="eggNOG" id="KOG4036">
    <property type="taxonomic scope" value="Eukaryota"/>
</dbReference>
<evidence type="ECO:0000259" key="5">
    <source>
        <dbReference type="Pfam" id="PF10187"/>
    </source>
</evidence>
<dbReference type="Proteomes" id="UP000009046">
    <property type="component" value="Unassembled WGS sequence"/>
</dbReference>
<reference evidence="7" key="3">
    <citation type="submission" date="2021-02" db="UniProtKB">
        <authorList>
            <consortium name="EnsemblMetazoa"/>
        </authorList>
    </citation>
    <scope>IDENTIFICATION</scope>
    <source>
        <strain evidence="7">USDA</strain>
    </source>
</reference>
<dbReference type="CTD" id="8237310"/>
<dbReference type="InterPro" id="IPR039845">
    <property type="entry name" value="FAM192A"/>
</dbReference>
<dbReference type="PANTHER" id="PTHR13495">
    <property type="entry name" value="NEFA-INTERACTING NUCLEAR PROTEIN NIP30"/>
    <property type="match status" value="1"/>
</dbReference>
<dbReference type="PANTHER" id="PTHR13495:SF0">
    <property type="entry name" value="PSME3-INTERACTING PROTEIN"/>
    <property type="match status" value="1"/>
</dbReference>
<evidence type="ECO:0000256" key="2">
    <source>
        <dbReference type="ARBA" id="ARBA00023242"/>
    </source>
</evidence>
<dbReference type="STRING" id="121224.E0VHB4"/>
<dbReference type="EMBL" id="DS235165">
    <property type="protein sequence ID" value="EEB12770.1"/>
    <property type="molecule type" value="Genomic_DNA"/>
</dbReference>
<dbReference type="InterPro" id="IPR019331">
    <property type="entry name" value="FAM192A/Fyv6_N"/>
</dbReference>
<name>E0VHB4_PEDHC</name>
<keyword evidence="8" id="KW-1185">Reference proteome</keyword>
<dbReference type="EMBL" id="AAZO01002372">
    <property type="status" value="NOT_ANNOTATED_CDS"/>
    <property type="molecule type" value="Genomic_DNA"/>
</dbReference>
<comment type="subcellular location">
    <subcellularLocation>
        <location evidence="1">Nucleus</location>
    </subcellularLocation>
</comment>
<feature type="coiled-coil region" evidence="3">
    <location>
        <begin position="45"/>
        <end position="115"/>
    </location>
</feature>
<evidence type="ECO:0000256" key="3">
    <source>
        <dbReference type="SAM" id="Coils"/>
    </source>
</evidence>
<protein>
    <submittedName>
        <fullName evidence="6">NEFA-interacting nuclear protein NIP30, putative</fullName>
    </submittedName>
</protein>
<dbReference type="OMA" id="HKMNAER"/>
<dbReference type="FunCoup" id="E0VHB4">
    <property type="interactions" value="1780"/>
</dbReference>
<dbReference type="KEGG" id="phu:Phum_PHUM204600"/>
<dbReference type="VEuPathDB" id="VectorBase:PHUM204600"/>
<dbReference type="EnsemblMetazoa" id="PHUM204600-RA">
    <property type="protein sequence ID" value="PHUM204600-PA"/>
    <property type="gene ID" value="PHUM204600"/>
</dbReference>
<dbReference type="Pfam" id="PF10187">
    <property type="entry name" value="FAM192A_Fyv6_N"/>
    <property type="match status" value="1"/>
</dbReference>
<gene>
    <name evidence="7" type="primary">8237310</name>
    <name evidence="6" type="ORF">Phum_PHUM204600</name>
</gene>
<accession>E0VHB4</accession>
<sequence>MSSGFISESELAEKRRIRQEEWEKVRKPHQPLEMPEEPVDHRSLYERLEEQKQKKQLEFEEAHRLKNMVKGLDDDEIEFLDLVDEKKMKAEQLKNLEEKQELLDFKLKVEKLKEATLNQRMQAEIRTCKSNNSNSSGIKSQGELLKGVIKRKSIPNENQKINEYSETDNNEIKKKRKINDSDVEERSQKIPILRTGLTCVGILPSLCNYVESSDDSDHSSSGSEVNDDKKYDLTGRRIVCKSKESE</sequence>
<dbReference type="GeneID" id="8237310"/>
<evidence type="ECO:0000313" key="8">
    <source>
        <dbReference type="Proteomes" id="UP000009046"/>
    </source>
</evidence>
<feature type="region of interest" description="Disordered" evidence="4">
    <location>
        <begin position="211"/>
        <end position="230"/>
    </location>
</feature>
<organism>
    <name type="scientific">Pediculus humanus subsp. corporis</name>
    <name type="common">Body louse</name>
    <dbReference type="NCBI Taxonomy" id="121224"/>
    <lineage>
        <taxon>Eukaryota</taxon>
        <taxon>Metazoa</taxon>
        <taxon>Ecdysozoa</taxon>
        <taxon>Arthropoda</taxon>
        <taxon>Hexapoda</taxon>
        <taxon>Insecta</taxon>
        <taxon>Pterygota</taxon>
        <taxon>Neoptera</taxon>
        <taxon>Paraneoptera</taxon>
        <taxon>Psocodea</taxon>
        <taxon>Troctomorpha</taxon>
        <taxon>Phthiraptera</taxon>
        <taxon>Anoplura</taxon>
        <taxon>Pediculidae</taxon>
        <taxon>Pediculus</taxon>
    </lineage>
</organism>
<dbReference type="GO" id="GO:0005634">
    <property type="term" value="C:nucleus"/>
    <property type="evidence" value="ECO:0007669"/>
    <property type="project" value="UniProtKB-SubCell"/>
</dbReference>
<evidence type="ECO:0000256" key="4">
    <source>
        <dbReference type="SAM" id="MobiDB-lite"/>
    </source>
</evidence>
<dbReference type="AlphaFoldDB" id="E0VHB4"/>
<dbReference type="OrthoDB" id="75807at2759"/>
<keyword evidence="3" id="KW-0175">Coiled coil</keyword>
<keyword evidence="2" id="KW-0539">Nucleus</keyword>
<reference evidence="6" key="1">
    <citation type="submission" date="2007-04" db="EMBL/GenBank/DDBJ databases">
        <title>Annotation of Pediculus humanus corporis strain USDA.</title>
        <authorList>
            <person name="Kirkness E."/>
            <person name="Hannick L."/>
            <person name="Hass B."/>
            <person name="Bruggner R."/>
            <person name="Lawson D."/>
            <person name="Bidwell S."/>
            <person name="Joardar V."/>
            <person name="Caler E."/>
            <person name="Walenz B."/>
            <person name="Inman J."/>
            <person name="Schobel S."/>
            <person name="Galinsky K."/>
            <person name="Amedeo P."/>
            <person name="Strausberg R."/>
        </authorList>
    </citation>
    <scope>NUCLEOTIDE SEQUENCE</scope>
    <source>
        <strain evidence="6">USDA</strain>
    </source>
</reference>
<reference evidence="6" key="2">
    <citation type="submission" date="2007-04" db="EMBL/GenBank/DDBJ databases">
        <title>The genome of the human body louse.</title>
        <authorList>
            <consortium name="The Human Body Louse Genome Consortium"/>
            <person name="Kirkness E."/>
            <person name="Walenz B."/>
            <person name="Hass B."/>
            <person name="Bruggner R."/>
            <person name="Strausberg R."/>
        </authorList>
    </citation>
    <scope>NUCLEOTIDE SEQUENCE</scope>
    <source>
        <strain evidence="6">USDA</strain>
    </source>
</reference>
<dbReference type="HOGENOM" id="CLU_081950_0_0_1"/>
<feature type="domain" description="FAM192A/Fyv6 N-terminal" evidence="5">
    <location>
        <begin position="5"/>
        <end position="106"/>
    </location>
</feature>
<proteinExistence type="predicted"/>
<feature type="region of interest" description="Disordered" evidence="4">
    <location>
        <begin position="20"/>
        <end position="40"/>
    </location>
</feature>
<evidence type="ECO:0000256" key="1">
    <source>
        <dbReference type="ARBA" id="ARBA00004123"/>
    </source>
</evidence>
<evidence type="ECO:0000313" key="7">
    <source>
        <dbReference type="EnsemblMetazoa" id="PHUM204600-PA"/>
    </source>
</evidence>
<evidence type="ECO:0000313" key="6">
    <source>
        <dbReference type="EMBL" id="EEB12770.1"/>
    </source>
</evidence>
<dbReference type="RefSeq" id="XP_002425508.1">
    <property type="nucleotide sequence ID" value="XM_002425463.1"/>
</dbReference>